<reference evidence="4" key="1">
    <citation type="journal article" date="2019" name="Int. J. Syst. Evol. Microbiol.">
        <title>The Global Catalogue of Microorganisms (GCM) 10K type strain sequencing project: providing services to taxonomists for standard genome sequencing and annotation.</title>
        <authorList>
            <consortium name="The Broad Institute Genomics Platform"/>
            <consortium name="The Broad Institute Genome Sequencing Center for Infectious Disease"/>
            <person name="Wu L."/>
            <person name="Ma J."/>
        </authorList>
    </citation>
    <scope>NUCLEOTIDE SEQUENCE [LARGE SCALE GENOMIC DNA]</scope>
    <source>
        <strain evidence="4">CCM 8927</strain>
    </source>
</reference>
<dbReference type="Pfam" id="PF03123">
    <property type="entry name" value="CAT_RBD"/>
    <property type="match status" value="1"/>
</dbReference>
<feature type="domain" description="PRD" evidence="2">
    <location>
        <begin position="178"/>
        <end position="285"/>
    </location>
</feature>
<dbReference type="SUPFAM" id="SSF63520">
    <property type="entry name" value="PTS-regulatory domain, PRD"/>
    <property type="match status" value="2"/>
</dbReference>
<dbReference type="InterPro" id="IPR036650">
    <property type="entry name" value="CAT_RNA-bd_dom_sf"/>
</dbReference>
<dbReference type="PROSITE" id="PS51372">
    <property type="entry name" value="PRD_2"/>
    <property type="match status" value="2"/>
</dbReference>
<keyword evidence="4" id="KW-1185">Reference proteome</keyword>
<dbReference type="InterPro" id="IPR050661">
    <property type="entry name" value="BglG_antiterminators"/>
</dbReference>
<dbReference type="InterPro" id="IPR036634">
    <property type="entry name" value="PRD_sf"/>
</dbReference>
<evidence type="ECO:0000259" key="2">
    <source>
        <dbReference type="PROSITE" id="PS51372"/>
    </source>
</evidence>
<dbReference type="SUPFAM" id="SSF50151">
    <property type="entry name" value="SacY-like RNA-binding domain"/>
    <property type="match status" value="1"/>
</dbReference>
<protein>
    <submittedName>
        <fullName evidence="3">PRD domain-containing protein</fullName>
    </submittedName>
</protein>
<feature type="domain" description="PRD" evidence="2">
    <location>
        <begin position="69"/>
        <end position="174"/>
    </location>
</feature>
<dbReference type="RefSeq" id="WP_137611292.1">
    <property type="nucleotide sequence ID" value="NZ_BJDF01000008.1"/>
</dbReference>
<dbReference type="Proteomes" id="UP001596288">
    <property type="component" value="Unassembled WGS sequence"/>
</dbReference>
<dbReference type="SMART" id="SM01061">
    <property type="entry name" value="CAT_RBD"/>
    <property type="match status" value="1"/>
</dbReference>
<dbReference type="InterPro" id="IPR011608">
    <property type="entry name" value="PRD"/>
</dbReference>
<name>A0ABW1RNN5_9LACO</name>
<dbReference type="Gene3D" id="2.30.24.10">
    <property type="entry name" value="CAT RNA-binding domain"/>
    <property type="match status" value="1"/>
</dbReference>
<gene>
    <name evidence="3" type="ORF">ACFQAV_06325</name>
</gene>
<evidence type="ECO:0000313" key="3">
    <source>
        <dbReference type="EMBL" id="MFC6176448.1"/>
    </source>
</evidence>
<comment type="caution">
    <text evidence="3">The sequence shown here is derived from an EMBL/GenBank/DDBJ whole genome shotgun (WGS) entry which is preliminary data.</text>
</comment>
<dbReference type="Pfam" id="PF00874">
    <property type="entry name" value="PRD"/>
    <property type="match status" value="2"/>
</dbReference>
<accession>A0ABW1RNN5</accession>
<dbReference type="Gene3D" id="1.10.1790.10">
    <property type="entry name" value="PRD domain"/>
    <property type="match status" value="2"/>
</dbReference>
<dbReference type="PANTHER" id="PTHR30185">
    <property type="entry name" value="CRYPTIC BETA-GLUCOSIDE BGL OPERON ANTITERMINATOR"/>
    <property type="match status" value="1"/>
</dbReference>
<evidence type="ECO:0000313" key="4">
    <source>
        <dbReference type="Proteomes" id="UP001596288"/>
    </source>
</evidence>
<dbReference type="PANTHER" id="PTHR30185:SF15">
    <property type="entry name" value="CRYPTIC BETA-GLUCOSIDE BGL OPERON ANTITERMINATOR"/>
    <property type="match status" value="1"/>
</dbReference>
<evidence type="ECO:0000256" key="1">
    <source>
        <dbReference type="ARBA" id="ARBA00022737"/>
    </source>
</evidence>
<dbReference type="EMBL" id="JBHSSF010000016">
    <property type="protein sequence ID" value="MFC6176448.1"/>
    <property type="molecule type" value="Genomic_DNA"/>
</dbReference>
<dbReference type="InterPro" id="IPR004341">
    <property type="entry name" value="CAT_RNA-bd_dom"/>
</dbReference>
<organism evidence="3 4">
    <name type="scientific">Companilactobacillus huachuanensis</name>
    <dbReference type="NCBI Taxonomy" id="2559914"/>
    <lineage>
        <taxon>Bacteria</taxon>
        <taxon>Bacillati</taxon>
        <taxon>Bacillota</taxon>
        <taxon>Bacilli</taxon>
        <taxon>Lactobacillales</taxon>
        <taxon>Lactobacillaceae</taxon>
        <taxon>Companilactobacillus</taxon>
    </lineage>
</organism>
<sequence>MYIRQVLNNNVLLVEDSNHTEKLIWGRGIGFGNKRNQDYELKTSDKIYTMQNSNVHDEFMDQFNQLLQKVPYEYFKITSKIIDIAKNYTGNEYDDFLLITLTDHIYFSVGRMKDGIFIGNPFLNDLRVLYEKEFAASKAGLKYIEETSGLKIPDDEAGYIAIHLIESKIDHGNDSGVIKTEILLQRIEEISNLVSNKIKVNKNDVSYNRFLIHLKYLLVRWSLGSNAADELTDYELKLYNEMIKHDRRIRKTLNLVVNYFRDELNFDLDTSEKLYLALHIKRLFK</sequence>
<keyword evidence="1" id="KW-0677">Repeat</keyword>
<proteinExistence type="predicted"/>